<dbReference type="RefSeq" id="WP_138367243.1">
    <property type="nucleotide sequence ID" value="NZ_VCEJ01000005.1"/>
</dbReference>
<comment type="caution">
    <text evidence="2">The sequence shown here is derived from an EMBL/GenBank/DDBJ whole genome shotgun (WGS) entry which is preliminary data.</text>
</comment>
<feature type="compositionally biased region" description="Basic and acidic residues" evidence="1">
    <location>
        <begin position="134"/>
        <end position="145"/>
    </location>
</feature>
<feature type="region of interest" description="Disordered" evidence="1">
    <location>
        <begin position="128"/>
        <end position="157"/>
    </location>
</feature>
<protein>
    <submittedName>
        <fullName evidence="2">Uncharacterized protein</fullName>
    </submittedName>
</protein>
<dbReference type="EMBL" id="VCEJ01000005">
    <property type="protein sequence ID" value="TLU98953.1"/>
    <property type="molecule type" value="Genomic_DNA"/>
</dbReference>
<evidence type="ECO:0000313" key="3">
    <source>
        <dbReference type="Proteomes" id="UP000306402"/>
    </source>
</evidence>
<evidence type="ECO:0000313" key="2">
    <source>
        <dbReference type="EMBL" id="TLU98953.1"/>
    </source>
</evidence>
<reference evidence="2 3" key="1">
    <citation type="submission" date="2019-05" db="EMBL/GenBank/DDBJ databases">
        <authorList>
            <person name="Qu J.-H."/>
        </authorList>
    </citation>
    <scope>NUCLEOTIDE SEQUENCE [LARGE SCALE GENOMIC DNA]</scope>
    <source>
        <strain evidence="2 3">T17</strain>
    </source>
</reference>
<organism evidence="2 3">
    <name type="scientific">Dyadobacter luticola</name>
    <dbReference type="NCBI Taxonomy" id="1979387"/>
    <lineage>
        <taxon>Bacteria</taxon>
        <taxon>Pseudomonadati</taxon>
        <taxon>Bacteroidota</taxon>
        <taxon>Cytophagia</taxon>
        <taxon>Cytophagales</taxon>
        <taxon>Spirosomataceae</taxon>
        <taxon>Dyadobacter</taxon>
    </lineage>
</organism>
<dbReference type="Proteomes" id="UP000306402">
    <property type="component" value="Unassembled WGS sequence"/>
</dbReference>
<gene>
    <name evidence="2" type="ORF">FEN17_20400</name>
</gene>
<name>A0A5R9KRV9_9BACT</name>
<dbReference type="AlphaFoldDB" id="A0A5R9KRV9"/>
<accession>A0A5R9KRV9</accession>
<proteinExistence type="predicted"/>
<sequence>MDNMLNAAAGAGGAASGQAGKWFSGLTKLKSVILISSTVLSVSAVVIYKTFNADIESNNNQKSARNIKSEITINAPSEVKAEHITENTSNNIDSVLLESKGKLSIKSDSTFSNNADSEKLTFNERLISSGSDRNNTEKSVSHEKMISSNIGKPKDNSENIARFSKRTNQVKFNNSKRTNRAEFNNSENNNSAVSVFRNDKRFSKSANQGNEKHEVKTDLPNVFSAKKTEPILSAEKQINIQILKSRNAQFANFDPHLTKKVIAKNPLKQPEKEKITSDRSFHVGLDWSLNSSLNTTKYLLTGADSINHIGRHVIPGIFVTKNWKKSSATFTFSPYQSYFGDNKTVSRLPDSSNTDSSKSYHNKRFLKSTGLNFSLQYQYHLTRLLALNAGVSYSLFTAALFRPQFENWQGKFLDEKLSTLKSKEMSQYITPHLFAVKAGLAFTPGRFQLGFNVILPLNNVSKSQDFPLRTLNGQVYLRFLVW</sequence>
<dbReference type="OrthoDB" id="937741at2"/>
<evidence type="ECO:0000256" key="1">
    <source>
        <dbReference type="SAM" id="MobiDB-lite"/>
    </source>
</evidence>
<keyword evidence="3" id="KW-1185">Reference proteome</keyword>